<dbReference type="EMBL" id="CP097506">
    <property type="protein sequence ID" value="URD99466.1"/>
    <property type="molecule type" value="Genomic_DNA"/>
</dbReference>
<dbReference type="FunFam" id="1.25.40.20:FF:000123">
    <property type="entry name" value="regulatory protein NPR3-like"/>
    <property type="match status" value="1"/>
</dbReference>
<dbReference type="GO" id="GO:0042742">
    <property type="term" value="P:defense response to bacterium"/>
    <property type="evidence" value="ECO:0007669"/>
    <property type="project" value="TreeGrafter"/>
</dbReference>
<name>A0A9E7K0Y8_9LILI</name>
<evidence type="ECO:0000259" key="23">
    <source>
        <dbReference type="PROSITE" id="PS52046"/>
    </source>
</evidence>
<dbReference type="SUPFAM" id="SSF48403">
    <property type="entry name" value="Ankyrin repeat"/>
    <property type="match status" value="1"/>
</dbReference>
<feature type="transmembrane region" description="Helical" evidence="20">
    <location>
        <begin position="763"/>
        <end position="784"/>
    </location>
</feature>
<evidence type="ECO:0000256" key="3">
    <source>
        <dbReference type="ARBA" id="ARBA00004906"/>
    </source>
</evidence>
<dbReference type="GO" id="GO:0009862">
    <property type="term" value="P:systemic acquired resistance, salicylic acid mediated signaling pathway"/>
    <property type="evidence" value="ECO:0007669"/>
    <property type="project" value="InterPro"/>
</dbReference>
<evidence type="ECO:0000256" key="11">
    <source>
        <dbReference type="ARBA" id="ARBA00022989"/>
    </source>
</evidence>
<evidence type="ECO:0000256" key="5">
    <source>
        <dbReference type="ARBA" id="ARBA00022723"/>
    </source>
</evidence>
<dbReference type="InterPro" id="IPR044292">
    <property type="entry name" value="NPR"/>
</dbReference>
<keyword evidence="6" id="KW-0677">Repeat</keyword>
<sequence length="869" mass="97589">MPNLTEPSSSVSFASSSYLSNGSSAYHAPGGTAPSPSPPPAAPEGGTNLEVLSLSKLSSNLERLLLDTEFDCTDAEIVVEGAPVGIHRCILTARSRFFRDLFSREGIGGNRQEGKLRYVMNELVPGGRIGREAFMVFLSYLYTGKLRAAPQDASICVDRFCAHDACRPAIGFAVELLYASSVFQIAELVSLLQRRLLNFVDKAMVEDVIPILQVASHSKLNQLLSHCVQRVGRSDLDDIALEKEFPQEVAEEIRLLRRESQPKESTATVDPMQEKRIKRIHRALDSDDVELVKLLLSESVVTLDDAYALHYAAAYCDSKVVTELLDLGSANVNLKNDRGYTPLHVAAMRREPAVIVSLLTKGASALETTADGQNAVRICRRLTSAKDYFTRTEQGQESNKNKICIDILEREMMRNPMAAEDSATSPLLADDLHMKLLYLENRVAFARLFFPAEAKLAMEIAHANTTSEFTGIAKSRSSSNLRDVDLNETPVVRNKRLRSRVDTLSKTVELGRRYFPHCSQVLDKFLEDDLPDVFYLQKGTPDEQKIKKLRFCELKEDVRKAFSKDMAGSLLSGLSSSSSSSSPKSEEKHHPIYVIMQVSKTQVMAEKSYIYQAEWLVRNYLLADHLVACTSVLVGIYLWKMAYDVTHTISSLYYKGYASLTKIQRIEWNNRGMSSAHAIFITVTSVYSVFFSDLFSDHIEGLVIFRSSSLSIFTLGVSVGYFVSDLAMIFWLYPSLGGIEYVLHHLLSATAVSYTMLSGEGQLYTYMVLISEATTPGINLRWFLDTAGMKKSSAYLVNGVMMFIAWLVARILLFIYLFYYIYLYYDQIRQMHTFGYLLTFLVPAALFIMNIMWFTKILRGLRKTLAKRQ</sequence>
<keyword evidence="7 18" id="KW-0863">Zinc-finger</keyword>
<evidence type="ECO:0000256" key="9">
    <source>
        <dbReference type="ARBA" id="ARBA00022821"/>
    </source>
</evidence>
<feature type="transmembrane region" description="Helical" evidence="20">
    <location>
        <begin position="739"/>
        <end position="757"/>
    </location>
</feature>
<dbReference type="GO" id="GO:0005634">
    <property type="term" value="C:nucleus"/>
    <property type="evidence" value="ECO:0007669"/>
    <property type="project" value="UniProtKB-SubCell"/>
</dbReference>
<dbReference type="GO" id="GO:0050832">
    <property type="term" value="P:defense response to fungus"/>
    <property type="evidence" value="ECO:0007669"/>
    <property type="project" value="TreeGrafter"/>
</dbReference>
<dbReference type="PROSITE" id="PS50088">
    <property type="entry name" value="ANK_REPEAT"/>
    <property type="match status" value="1"/>
</dbReference>
<dbReference type="PANTHER" id="PTHR46475">
    <property type="entry name" value="REGULATORY PROTEIN NPR3"/>
    <property type="match status" value="1"/>
</dbReference>
<dbReference type="InterPro" id="IPR057250">
    <property type="entry name" value="Znf_C2HC_NPR-type"/>
</dbReference>
<dbReference type="PROSITE" id="PS50922">
    <property type="entry name" value="TLC"/>
    <property type="match status" value="1"/>
</dbReference>
<comment type="subcellular location">
    <subcellularLocation>
        <location evidence="2">Membrane</location>
        <topology evidence="2">Multi-pass membrane protein</topology>
    </subcellularLocation>
    <subcellularLocation>
        <location evidence="1">Nucleus</location>
    </subcellularLocation>
</comment>
<dbReference type="SUPFAM" id="SSF54695">
    <property type="entry name" value="POZ domain"/>
    <property type="match status" value="1"/>
</dbReference>
<dbReference type="PROSITE" id="PS52046">
    <property type="entry name" value="ZF_C2HC_NPR"/>
    <property type="match status" value="1"/>
</dbReference>
<dbReference type="PANTHER" id="PTHR46475:SF2">
    <property type="entry name" value="REGULATORY PROTEIN NPR3"/>
    <property type="match status" value="1"/>
</dbReference>
<dbReference type="GO" id="GO:2000022">
    <property type="term" value="P:regulation of jasmonic acid mediated signaling pathway"/>
    <property type="evidence" value="ECO:0007669"/>
    <property type="project" value="InterPro"/>
</dbReference>
<evidence type="ECO:0000313" key="24">
    <source>
        <dbReference type="EMBL" id="URD99466.1"/>
    </source>
</evidence>
<evidence type="ECO:0000256" key="10">
    <source>
        <dbReference type="ARBA" id="ARBA00022833"/>
    </source>
</evidence>
<dbReference type="GO" id="GO:0016020">
    <property type="term" value="C:membrane"/>
    <property type="evidence" value="ECO:0007669"/>
    <property type="project" value="UniProtKB-SubCell"/>
</dbReference>
<keyword evidence="10" id="KW-0862">Zinc</keyword>
<dbReference type="FunFam" id="3.30.710.10:FF:000110">
    <property type="entry name" value="Regulatory protein NPR3"/>
    <property type="match status" value="1"/>
</dbReference>
<feature type="transmembrane region" description="Helical" evidence="20">
    <location>
        <begin position="710"/>
        <end position="732"/>
    </location>
</feature>
<dbReference type="Proteomes" id="UP001055439">
    <property type="component" value="Chromosome 4"/>
</dbReference>
<dbReference type="SMART" id="SM00225">
    <property type="entry name" value="BTB"/>
    <property type="match status" value="1"/>
</dbReference>
<gene>
    <name evidence="24" type="ORF">MUK42_30899</name>
</gene>
<dbReference type="Pfam" id="PF00651">
    <property type="entry name" value="BTB"/>
    <property type="match status" value="1"/>
</dbReference>
<feature type="transmembrane region" description="Helical" evidence="20">
    <location>
        <begin position="620"/>
        <end position="639"/>
    </location>
</feature>
<comment type="pathway">
    <text evidence="3">Protein modification; protein ubiquitination.</text>
</comment>
<evidence type="ECO:0000256" key="13">
    <source>
        <dbReference type="ARBA" id="ARBA00023136"/>
    </source>
</evidence>
<evidence type="ECO:0000313" key="25">
    <source>
        <dbReference type="Proteomes" id="UP001055439"/>
    </source>
</evidence>
<feature type="transmembrane region" description="Helical" evidence="20">
    <location>
        <begin position="796"/>
        <end position="822"/>
    </location>
</feature>
<dbReference type="GO" id="GO:2000031">
    <property type="term" value="P:regulation of salicylic acid mediated signaling pathway"/>
    <property type="evidence" value="ECO:0007669"/>
    <property type="project" value="InterPro"/>
</dbReference>
<dbReference type="SMART" id="SM00248">
    <property type="entry name" value="ANK"/>
    <property type="match status" value="3"/>
</dbReference>
<evidence type="ECO:0000256" key="1">
    <source>
        <dbReference type="ARBA" id="ARBA00004123"/>
    </source>
</evidence>
<dbReference type="Gene3D" id="3.30.710.10">
    <property type="entry name" value="Potassium Channel Kv1.1, Chain A"/>
    <property type="match status" value="1"/>
</dbReference>
<dbReference type="Pfam" id="PF03798">
    <property type="entry name" value="TRAM_LAG1_CLN8"/>
    <property type="match status" value="1"/>
</dbReference>
<evidence type="ECO:0000256" key="7">
    <source>
        <dbReference type="ARBA" id="ARBA00022771"/>
    </source>
</evidence>
<organism evidence="24 25">
    <name type="scientific">Musa troglodytarum</name>
    <name type="common">fe'i banana</name>
    <dbReference type="NCBI Taxonomy" id="320322"/>
    <lineage>
        <taxon>Eukaryota</taxon>
        <taxon>Viridiplantae</taxon>
        <taxon>Streptophyta</taxon>
        <taxon>Embryophyta</taxon>
        <taxon>Tracheophyta</taxon>
        <taxon>Spermatophyta</taxon>
        <taxon>Magnoliopsida</taxon>
        <taxon>Liliopsida</taxon>
        <taxon>Zingiberales</taxon>
        <taxon>Musaceae</taxon>
        <taxon>Musa</taxon>
    </lineage>
</organism>
<dbReference type="Pfam" id="PF12313">
    <property type="entry name" value="NPR1_like_C"/>
    <property type="match status" value="1"/>
</dbReference>
<dbReference type="InterPro" id="IPR006634">
    <property type="entry name" value="TLC-dom"/>
</dbReference>
<keyword evidence="13 17" id="KW-0472">Membrane</keyword>
<keyword evidence="25" id="KW-1185">Reference proteome</keyword>
<evidence type="ECO:0000256" key="14">
    <source>
        <dbReference type="ARBA" id="ARBA00023242"/>
    </source>
</evidence>
<evidence type="ECO:0000256" key="18">
    <source>
        <dbReference type="PROSITE-ProRule" id="PRU01391"/>
    </source>
</evidence>
<evidence type="ECO:0000256" key="8">
    <source>
        <dbReference type="ARBA" id="ARBA00022786"/>
    </source>
</evidence>
<protein>
    <submittedName>
        <fullName evidence="24">Regulatory protein NPR1</fullName>
    </submittedName>
</protein>
<evidence type="ECO:0000259" key="22">
    <source>
        <dbReference type="PROSITE" id="PS50922"/>
    </source>
</evidence>
<dbReference type="InterPro" id="IPR000210">
    <property type="entry name" value="BTB/POZ_dom"/>
</dbReference>
<feature type="compositionally biased region" description="Low complexity" evidence="19">
    <location>
        <begin position="24"/>
        <end position="34"/>
    </location>
</feature>
<evidence type="ECO:0000256" key="12">
    <source>
        <dbReference type="ARBA" id="ARBA00023043"/>
    </source>
</evidence>
<evidence type="ECO:0000256" key="15">
    <source>
        <dbReference type="ARBA" id="ARBA00044947"/>
    </source>
</evidence>
<reference evidence="24" key="1">
    <citation type="submission" date="2022-05" db="EMBL/GenBank/DDBJ databases">
        <title>The Musa troglodytarum L. genome provides insights into the mechanism of non-climacteric behaviour and enrichment of carotenoids.</title>
        <authorList>
            <person name="Wang J."/>
        </authorList>
    </citation>
    <scope>NUCLEOTIDE SEQUENCE</scope>
    <source>
        <tissue evidence="24">Leaf</tissue>
    </source>
</reference>
<dbReference type="PROSITE" id="PS50097">
    <property type="entry name" value="BTB"/>
    <property type="match status" value="1"/>
</dbReference>
<dbReference type="InterPro" id="IPR021094">
    <property type="entry name" value="NPR1/NIM1-like_C"/>
</dbReference>
<comment type="similarity">
    <text evidence="15">Belongs to the plant 'ANKYRIN-BTB/POZ' family. 'NPR1-like' subfamily.</text>
</comment>
<feature type="domain" description="C2HC NPR-type" evidence="23">
    <location>
        <begin position="153"/>
        <end position="167"/>
    </location>
</feature>
<feature type="repeat" description="ANK" evidence="16">
    <location>
        <begin position="338"/>
        <end position="370"/>
    </location>
</feature>
<dbReference type="InterPro" id="IPR002110">
    <property type="entry name" value="Ankyrin_rpt"/>
</dbReference>
<keyword evidence="9" id="KW-0611">Plant defense</keyword>
<evidence type="ECO:0000256" key="4">
    <source>
        <dbReference type="ARBA" id="ARBA00022692"/>
    </source>
</evidence>
<dbReference type="Pfam" id="PF12796">
    <property type="entry name" value="Ank_2"/>
    <property type="match status" value="1"/>
</dbReference>
<dbReference type="SMART" id="SM00724">
    <property type="entry name" value="TLC"/>
    <property type="match status" value="1"/>
</dbReference>
<evidence type="ECO:0000256" key="17">
    <source>
        <dbReference type="PROSITE-ProRule" id="PRU00205"/>
    </source>
</evidence>
<feature type="domain" description="BTB" evidence="21">
    <location>
        <begin position="73"/>
        <end position="150"/>
    </location>
</feature>
<evidence type="ECO:0000256" key="16">
    <source>
        <dbReference type="PROSITE-ProRule" id="PRU00023"/>
    </source>
</evidence>
<dbReference type="GO" id="GO:0008270">
    <property type="term" value="F:zinc ion binding"/>
    <property type="evidence" value="ECO:0007669"/>
    <property type="project" value="UniProtKB-KW"/>
</dbReference>
<dbReference type="InterPro" id="IPR036770">
    <property type="entry name" value="Ankyrin_rpt-contain_sf"/>
</dbReference>
<feature type="region of interest" description="Disordered" evidence="19">
    <location>
        <begin position="24"/>
        <end position="47"/>
    </location>
</feature>
<dbReference type="PROSITE" id="PS50297">
    <property type="entry name" value="ANK_REP_REGION"/>
    <property type="match status" value="1"/>
</dbReference>
<proteinExistence type="inferred from homology"/>
<accession>A0A9E7K0Y8</accession>
<comment type="caution">
    <text evidence="18">Lacks conserved residue(s) required for the propagation of feature annotation.</text>
</comment>
<evidence type="ECO:0000256" key="2">
    <source>
        <dbReference type="ARBA" id="ARBA00004141"/>
    </source>
</evidence>
<evidence type="ECO:0000256" key="19">
    <source>
        <dbReference type="SAM" id="MobiDB-lite"/>
    </source>
</evidence>
<keyword evidence="14" id="KW-0539">Nucleus</keyword>
<evidence type="ECO:0000256" key="6">
    <source>
        <dbReference type="ARBA" id="ARBA00022737"/>
    </source>
</evidence>
<keyword evidence="5" id="KW-0479">Metal-binding</keyword>
<keyword evidence="4 17" id="KW-0812">Transmembrane</keyword>
<keyword evidence="12 16" id="KW-0040">ANK repeat</keyword>
<keyword evidence="11 20" id="KW-1133">Transmembrane helix</keyword>
<dbReference type="Gene3D" id="1.25.40.20">
    <property type="entry name" value="Ankyrin repeat-containing domain"/>
    <property type="match status" value="1"/>
</dbReference>
<dbReference type="OrthoDB" id="71307at2759"/>
<feature type="domain" description="TLC" evidence="22">
    <location>
        <begin position="663"/>
        <end position="866"/>
    </location>
</feature>
<dbReference type="InterPro" id="IPR011333">
    <property type="entry name" value="SKP1/BTB/POZ_sf"/>
</dbReference>
<evidence type="ECO:0000256" key="20">
    <source>
        <dbReference type="SAM" id="Phobius"/>
    </source>
</evidence>
<feature type="transmembrane region" description="Helical" evidence="20">
    <location>
        <begin position="672"/>
        <end position="690"/>
    </location>
</feature>
<keyword evidence="8" id="KW-0833">Ubl conjugation pathway</keyword>
<dbReference type="CDD" id="cd18310">
    <property type="entry name" value="BTB_POZ_NPR_plant"/>
    <property type="match status" value="1"/>
</dbReference>
<dbReference type="AlphaFoldDB" id="A0A9E7K0Y8"/>
<evidence type="ECO:0000259" key="21">
    <source>
        <dbReference type="PROSITE" id="PS50097"/>
    </source>
</evidence>
<feature type="transmembrane region" description="Helical" evidence="20">
    <location>
        <begin position="834"/>
        <end position="854"/>
    </location>
</feature>